<accession>A0A3S4ZYP4</accession>
<keyword evidence="2" id="KW-1185">Reference proteome</keyword>
<evidence type="ECO:0000313" key="1">
    <source>
        <dbReference type="EMBL" id="VEL07525.1"/>
    </source>
</evidence>
<dbReference type="Proteomes" id="UP000784294">
    <property type="component" value="Unassembled WGS sequence"/>
</dbReference>
<sequence>MMRSCQFGQIDRRRAHFGAPLKQSVLNTGRRSQTEVETGSSVRQFVISSASSVHLNVSTPFALSSPRLLNPSTESGTQSTRTTHFLFRGCVHGISQYSSPQACNSLLEVGLVGIQKFAHYSSGAQSVRLLCLRPDSRLIRLT</sequence>
<proteinExistence type="predicted"/>
<comment type="caution">
    <text evidence="1">The sequence shown here is derived from an EMBL/GenBank/DDBJ whole genome shotgun (WGS) entry which is preliminary data.</text>
</comment>
<protein>
    <submittedName>
        <fullName evidence="1">Uncharacterized protein</fullName>
    </submittedName>
</protein>
<evidence type="ECO:0000313" key="2">
    <source>
        <dbReference type="Proteomes" id="UP000784294"/>
    </source>
</evidence>
<dbReference type="EMBL" id="CAAALY010001930">
    <property type="protein sequence ID" value="VEL07525.1"/>
    <property type="molecule type" value="Genomic_DNA"/>
</dbReference>
<reference evidence="1" key="1">
    <citation type="submission" date="2018-11" db="EMBL/GenBank/DDBJ databases">
        <authorList>
            <consortium name="Pathogen Informatics"/>
        </authorList>
    </citation>
    <scope>NUCLEOTIDE SEQUENCE</scope>
</reference>
<gene>
    <name evidence="1" type="ORF">PXEA_LOCUS965</name>
</gene>
<name>A0A3S4ZYP4_9PLAT</name>
<dbReference type="AlphaFoldDB" id="A0A3S4ZYP4"/>
<organism evidence="1 2">
    <name type="scientific">Protopolystoma xenopodis</name>
    <dbReference type="NCBI Taxonomy" id="117903"/>
    <lineage>
        <taxon>Eukaryota</taxon>
        <taxon>Metazoa</taxon>
        <taxon>Spiralia</taxon>
        <taxon>Lophotrochozoa</taxon>
        <taxon>Platyhelminthes</taxon>
        <taxon>Monogenea</taxon>
        <taxon>Polyopisthocotylea</taxon>
        <taxon>Polystomatidea</taxon>
        <taxon>Polystomatidae</taxon>
        <taxon>Protopolystoma</taxon>
    </lineage>
</organism>